<reference evidence="1" key="1">
    <citation type="submission" date="2020-08" db="EMBL/GenBank/DDBJ databases">
        <title>Plant Genome Project.</title>
        <authorList>
            <person name="Zhang R.-G."/>
        </authorList>
    </citation>
    <scope>NUCLEOTIDE SEQUENCE</scope>
    <source>
        <strain evidence="1">WSP0</strain>
        <tissue evidence="1">Leaf</tissue>
    </source>
</reference>
<keyword evidence="2" id="KW-1185">Reference proteome</keyword>
<dbReference type="AlphaFoldDB" id="A0AAV6LSN7"/>
<gene>
    <name evidence="1" type="ORF">RHGRI_003138</name>
</gene>
<proteinExistence type="predicted"/>
<comment type="caution">
    <text evidence="1">The sequence shown here is derived from an EMBL/GenBank/DDBJ whole genome shotgun (WGS) entry which is preliminary data.</text>
</comment>
<dbReference type="EMBL" id="JACTNZ010000001">
    <property type="protein sequence ID" value="KAG5567855.1"/>
    <property type="molecule type" value="Genomic_DNA"/>
</dbReference>
<accession>A0AAV6LSN7</accession>
<name>A0AAV6LSN7_9ERIC</name>
<protein>
    <submittedName>
        <fullName evidence="1">Uncharacterized protein</fullName>
    </submittedName>
</protein>
<organism evidence="1 2">
    <name type="scientific">Rhododendron griersonianum</name>
    <dbReference type="NCBI Taxonomy" id="479676"/>
    <lineage>
        <taxon>Eukaryota</taxon>
        <taxon>Viridiplantae</taxon>
        <taxon>Streptophyta</taxon>
        <taxon>Embryophyta</taxon>
        <taxon>Tracheophyta</taxon>
        <taxon>Spermatophyta</taxon>
        <taxon>Magnoliopsida</taxon>
        <taxon>eudicotyledons</taxon>
        <taxon>Gunneridae</taxon>
        <taxon>Pentapetalae</taxon>
        <taxon>asterids</taxon>
        <taxon>Ericales</taxon>
        <taxon>Ericaceae</taxon>
        <taxon>Ericoideae</taxon>
        <taxon>Rhodoreae</taxon>
        <taxon>Rhododendron</taxon>
    </lineage>
</organism>
<evidence type="ECO:0000313" key="2">
    <source>
        <dbReference type="Proteomes" id="UP000823749"/>
    </source>
</evidence>
<evidence type="ECO:0000313" key="1">
    <source>
        <dbReference type="EMBL" id="KAG5567855.1"/>
    </source>
</evidence>
<dbReference type="Proteomes" id="UP000823749">
    <property type="component" value="Chromosome 1"/>
</dbReference>
<sequence>MLPGLTKSKRRLILRIILSFLNQKYTKGFMLPWVLIGSYVRIHLLIRCISNAVVYHTFFSSCSFSQEGLFVSFKAYVL</sequence>